<evidence type="ECO:0000256" key="2">
    <source>
        <dbReference type="ARBA" id="ARBA00022692"/>
    </source>
</evidence>
<keyword evidence="3 5" id="KW-1133">Transmembrane helix</keyword>
<dbReference type="EMBL" id="MKQR01000013">
    <property type="protein sequence ID" value="OLR92973.1"/>
    <property type="molecule type" value="Genomic_DNA"/>
</dbReference>
<organism evidence="7 8">
    <name type="scientific">Actinokineospora bangkokensis</name>
    <dbReference type="NCBI Taxonomy" id="1193682"/>
    <lineage>
        <taxon>Bacteria</taxon>
        <taxon>Bacillati</taxon>
        <taxon>Actinomycetota</taxon>
        <taxon>Actinomycetes</taxon>
        <taxon>Pseudonocardiales</taxon>
        <taxon>Pseudonocardiaceae</taxon>
        <taxon>Actinokineospora</taxon>
    </lineage>
</organism>
<reference evidence="7 8" key="1">
    <citation type="submission" date="2016-10" db="EMBL/GenBank/DDBJ databases">
        <title>The Draft Genome Sequence of Actinokineospora bangkokensis 44EHWT reveals the biosynthetic pathway of antifungal compounds Thailandins with unusual extender unit butylmalonyl-CoA.</title>
        <authorList>
            <person name="Greule A."/>
            <person name="Intra B."/>
            <person name="Flemming S."/>
            <person name="Rommel M.G."/>
            <person name="Panbangred W."/>
            <person name="Bechthold A."/>
        </authorList>
    </citation>
    <scope>NUCLEOTIDE SEQUENCE [LARGE SCALE GENOMIC DNA]</scope>
    <source>
        <strain evidence="7 8">44EHW</strain>
    </source>
</reference>
<dbReference type="GO" id="GO:0016020">
    <property type="term" value="C:membrane"/>
    <property type="evidence" value="ECO:0007669"/>
    <property type="project" value="UniProtKB-SubCell"/>
</dbReference>
<evidence type="ECO:0000313" key="8">
    <source>
        <dbReference type="Proteomes" id="UP000186040"/>
    </source>
</evidence>
<gene>
    <name evidence="7" type="ORF">BJP25_18585</name>
</gene>
<feature type="transmembrane region" description="Helical" evidence="5">
    <location>
        <begin position="239"/>
        <end position="260"/>
    </location>
</feature>
<proteinExistence type="predicted"/>
<feature type="transmembrane region" description="Helical" evidence="5">
    <location>
        <begin position="176"/>
        <end position="195"/>
    </location>
</feature>
<evidence type="ECO:0000313" key="7">
    <source>
        <dbReference type="EMBL" id="OLR92973.1"/>
    </source>
</evidence>
<keyword evidence="8" id="KW-1185">Reference proteome</keyword>
<accession>A0A1Q9LLV2</accession>
<comment type="subcellular location">
    <subcellularLocation>
        <location evidence="1">Membrane</location>
        <topology evidence="1">Multi-pass membrane protein</topology>
    </subcellularLocation>
</comment>
<feature type="transmembrane region" description="Helical" evidence="5">
    <location>
        <begin position="272"/>
        <end position="291"/>
    </location>
</feature>
<comment type="caution">
    <text evidence="7">The sequence shown here is derived from an EMBL/GenBank/DDBJ whole genome shotgun (WGS) entry which is preliminary data.</text>
</comment>
<dbReference type="STRING" id="1193682.BJP25_18585"/>
<dbReference type="Pfam" id="PF13515">
    <property type="entry name" value="FUSC_2"/>
    <property type="match status" value="1"/>
</dbReference>
<feature type="domain" description="Integral membrane bound transporter" evidence="6">
    <location>
        <begin position="192"/>
        <end position="316"/>
    </location>
</feature>
<name>A0A1Q9LLV2_9PSEU</name>
<keyword evidence="2 5" id="KW-0812">Transmembrane</keyword>
<feature type="transmembrane region" description="Helical" evidence="5">
    <location>
        <begin position="12"/>
        <end position="30"/>
    </location>
</feature>
<evidence type="ECO:0000256" key="4">
    <source>
        <dbReference type="ARBA" id="ARBA00023136"/>
    </source>
</evidence>
<evidence type="ECO:0000259" key="6">
    <source>
        <dbReference type="Pfam" id="PF13515"/>
    </source>
</evidence>
<feature type="transmembrane region" description="Helical" evidence="5">
    <location>
        <begin position="129"/>
        <end position="156"/>
    </location>
</feature>
<feature type="transmembrane region" description="Helical" evidence="5">
    <location>
        <begin position="60"/>
        <end position="80"/>
    </location>
</feature>
<keyword evidence="4 5" id="KW-0472">Membrane</keyword>
<evidence type="ECO:0000256" key="5">
    <source>
        <dbReference type="SAM" id="Phobius"/>
    </source>
</evidence>
<sequence length="343" mass="34674">MGVGPHDGAHRPALRCAVSVGVPLLVVLVLGRDDLLGAVTFGAFTAIYGRDVTVPARTRVQGAAAVALVVGAAAGLLAAHLPGAPWSVLGVLVVIAVAATALGEVVRWRPSGPLFPLMTAGALSASPPLAWSAALGVLVAVGVTAVFAIAVGSAGVVRRDHPWAPLTPLTPVAAALRARLVGQVLLACVVAAPFAELVDVEHLYWALLSAVIPLSVATLRKQVVRGVHRVAGTTAGLGLAALLLWAHLPVWAVALAVVVLQGLIELLVLRHYAVAVVLITPMSLLVGAAAHPTPVGPLLVDRLVATAVGVAVAVVVLAVPPLLGGLRARTRPSAGRGPARTPR</sequence>
<evidence type="ECO:0000256" key="3">
    <source>
        <dbReference type="ARBA" id="ARBA00022989"/>
    </source>
</evidence>
<feature type="transmembrane region" description="Helical" evidence="5">
    <location>
        <begin position="86"/>
        <end position="108"/>
    </location>
</feature>
<evidence type="ECO:0000256" key="1">
    <source>
        <dbReference type="ARBA" id="ARBA00004141"/>
    </source>
</evidence>
<dbReference type="Proteomes" id="UP000186040">
    <property type="component" value="Unassembled WGS sequence"/>
</dbReference>
<dbReference type="AlphaFoldDB" id="A0A1Q9LLV2"/>
<dbReference type="InterPro" id="IPR049453">
    <property type="entry name" value="Memb_transporter_dom"/>
</dbReference>
<feature type="transmembrane region" description="Helical" evidence="5">
    <location>
        <begin position="303"/>
        <end position="323"/>
    </location>
</feature>
<protein>
    <recommendedName>
        <fullName evidence="6">Integral membrane bound transporter domain-containing protein</fullName>
    </recommendedName>
</protein>